<protein>
    <submittedName>
        <fullName evidence="1">Uncharacterized protein</fullName>
    </submittedName>
</protein>
<sequence length="281" mass="32447">MTRNTEERIELLDQVIDAENNQEGRIPQHTPKTFIFGKSREFILLRCLLRGLSLWYPKSSCCLSRYFYPGFVSFLLACTTACYVVIFALKEDADVTYNVLVVVIFTGGYFGHLAASFCLRPSDIEDNMICITLDGSQLKKFRKLLKYFNARMVISTAVFMGSICRLFIATTNGSGVVTTYLVENVYPHHDAYRQCLLCLVFVAHVYMLGMYVAMVWIVDLLQLMSNVRLQDQHRKFTKWTEGAEAAINDHIRNYTSKVKKCCRRLKWWFLIHNISLIIIVP</sequence>
<evidence type="ECO:0000313" key="1">
    <source>
        <dbReference type="EMBL" id="CAB3989173.1"/>
    </source>
</evidence>
<name>A0A7D9DMD6_PARCT</name>
<dbReference type="AlphaFoldDB" id="A0A7D9DMD6"/>
<evidence type="ECO:0000313" key="2">
    <source>
        <dbReference type="Proteomes" id="UP001152795"/>
    </source>
</evidence>
<proteinExistence type="predicted"/>
<comment type="caution">
    <text evidence="1">The sequence shown here is derived from an EMBL/GenBank/DDBJ whole genome shotgun (WGS) entry which is preliminary data.</text>
</comment>
<gene>
    <name evidence="1" type="ORF">PACLA_8A062701</name>
</gene>
<accession>A0A7D9DMD6</accession>
<dbReference type="EMBL" id="CACRXK020001440">
    <property type="protein sequence ID" value="CAB3989173.1"/>
    <property type="molecule type" value="Genomic_DNA"/>
</dbReference>
<organism evidence="1 2">
    <name type="scientific">Paramuricea clavata</name>
    <name type="common">Red gorgonian</name>
    <name type="synonym">Violescent sea-whip</name>
    <dbReference type="NCBI Taxonomy" id="317549"/>
    <lineage>
        <taxon>Eukaryota</taxon>
        <taxon>Metazoa</taxon>
        <taxon>Cnidaria</taxon>
        <taxon>Anthozoa</taxon>
        <taxon>Octocorallia</taxon>
        <taxon>Malacalcyonacea</taxon>
        <taxon>Plexauridae</taxon>
        <taxon>Paramuricea</taxon>
    </lineage>
</organism>
<keyword evidence="2" id="KW-1185">Reference proteome</keyword>
<dbReference type="Proteomes" id="UP001152795">
    <property type="component" value="Unassembled WGS sequence"/>
</dbReference>
<dbReference type="OrthoDB" id="5967720at2759"/>
<reference evidence="1" key="1">
    <citation type="submission" date="2020-04" db="EMBL/GenBank/DDBJ databases">
        <authorList>
            <person name="Alioto T."/>
            <person name="Alioto T."/>
            <person name="Gomez Garrido J."/>
        </authorList>
    </citation>
    <scope>NUCLEOTIDE SEQUENCE</scope>
    <source>
        <strain evidence="1">A484AB</strain>
    </source>
</reference>